<reference evidence="1" key="2">
    <citation type="journal article" date="2015" name="Fish Shellfish Immunol.">
        <title>Early steps in the European eel (Anguilla anguilla)-Vibrio vulnificus interaction in the gills: Role of the RtxA13 toxin.</title>
        <authorList>
            <person name="Callol A."/>
            <person name="Pajuelo D."/>
            <person name="Ebbesson L."/>
            <person name="Teles M."/>
            <person name="MacKenzie S."/>
            <person name="Amaro C."/>
        </authorList>
    </citation>
    <scope>NUCLEOTIDE SEQUENCE</scope>
</reference>
<reference evidence="1" key="1">
    <citation type="submission" date="2014-11" db="EMBL/GenBank/DDBJ databases">
        <authorList>
            <person name="Amaro Gonzalez C."/>
        </authorList>
    </citation>
    <scope>NUCLEOTIDE SEQUENCE</scope>
</reference>
<organism evidence="1">
    <name type="scientific">Anguilla anguilla</name>
    <name type="common">European freshwater eel</name>
    <name type="synonym">Muraena anguilla</name>
    <dbReference type="NCBI Taxonomy" id="7936"/>
    <lineage>
        <taxon>Eukaryota</taxon>
        <taxon>Metazoa</taxon>
        <taxon>Chordata</taxon>
        <taxon>Craniata</taxon>
        <taxon>Vertebrata</taxon>
        <taxon>Euteleostomi</taxon>
        <taxon>Actinopterygii</taxon>
        <taxon>Neopterygii</taxon>
        <taxon>Teleostei</taxon>
        <taxon>Anguilliformes</taxon>
        <taxon>Anguillidae</taxon>
        <taxon>Anguilla</taxon>
    </lineage>
</organism>
<accession>A0A0E9XA24</accession>
<dbReference type="EMBL" id="GBXM01009306">
    <property type="protein sequence ID" value="JAH99271.1"/>
    <property type="molecule type" value="Transcribed_RNA"/>
</dbReference>
<dbReference type="AlphaFoldDB" id="A0A0E9XA24"/>
<sequence length="29" mass="3090">MNKMSNDVLNLALLICAAEMAVQSSPGHM</sequence>
<evidence type="ECO:0000313" key="1">
    <source>
        <dbReference type="EMBL" id="JAH99271.1"/>
    </source>
</evidence>
<proteinExistence type="predicted"/>
<protein>
    <submittedName>
        <fullName evidence="1">Uncharacterized protein</fullName>
    </submittedName>
</protein>
<name>A0A0E9XA24_ANGAN</name>